<evidence type="ECO:0008006" key="4">
    <source>
        <dbReference type="Google" id="ProtNLM"/>
    </source>
</evidence>
<proteinExistence type="predicted"/>
<dbReference type="Proteomes" id="UP000639338">
    <property type="component" value="Unassembled WGS sequence"/>
</dbReference>
<accession>A0A835CSC4</accession>
<evidence type="ECO:0000313" key="3">
    <source>
        <dbReference type="Proteomes" id="UP000639338"/>
    </source>
</evidence>
<evidence type="ECO:0000256" key="1">
    <source>
        <dbReference type="SAM" id="MobiDB-lite"/>
    </source>
</evidence>
<keyword evidence="3" id="KW-1185">Reference proteome</keyword>
<dbReference type="Pfam" id="PF15880">
    <property type="entry name" value="NDUFV3"/>
    <property type="match status" value="1"/>
</dbReference>
<sequence length="103" mass="11326">MMLSAGKQVLSNQVIKTLSLRLYSQQGSSQKTTTPPTTTTTAINENVPGLSENCVTIRPGVSKNDDYKCPEYFGYNVNSFAEAEVEMAKFRLPAPSNKVKFES</sequence>
<dbReference type="GO" id="GO:0045271">
    <property type="term" value="C:respiratory chain complex I"/>
    <property type="evidence" value="ECO:0007669"/>
    <property type="project" value="InterPro"/>
</dbReference>
<dbReference type="EMBL" id="JACMRX010000003">
    <property type="protein sequence ID" value="KAF7994172.1"/>
    <property type="molecule type" value="Genomic_DNA"/>
</dbReference>
<reference evidence="2 3" key="1">
    <citation type="submission" date="2020-08" db="EMBL/GenBank/DDBJ databases">
        <title>Aphidius gifuensis genome sequencing and assembly.</title>
        <authorList>
            <person name="Du Z."/>
        </authorList>
    </citation>
    <scope>NUCLEOTIDE SEQUENCE [LARGE SCALE GENOMIC DNA]</scope>
    <source>
        <strain evidence="2">YNYX2018</strain>
        <tissue evidence="2">Adults</tissue>
    </source>
</reference>
<feature type="region of interest" description="Disordered" evidence="1">
    <location>
        <begin position="24"/>
        <end position="45"/>
    </location>
</feature>
<evidence type="ECO:0000313" key="2">
    <source>
        <dbReference type="EMBL" id="KAF7994172.1"/>
    </source>
</evidence>
<dbReference type="AlphaFoldDB" id="A0A835CSC4"/>
<comment type="caution">
    <text evidence="2">The sequence shown here is derived from an EMBL/GenBank/DDBJ whole genome shotgun (WGS) entry which is preliminary data.</text>
</comment>
<dbReference type="InterPro" id="IPR026193">
    <property type="entry name" value="NDUFV3"/>
</dbReference>
<dbReference type="GO" id="GO:0005739">
    <property type="term" value="C:mitochondrion"/>
    <property type="evidence" value="ECO:0007669"/>
    <property type="project" value="InterPro"/>
</dbReference>
<protein>
    <recommendedName>
        <fullName evidence="4">NADH dehydrogenase [ubiquinone] flavoprotein 3, mitochondrial</fullName>
    </recommendedName>
</protein>
<organism evidence="2 3">
    <name type="scientific">Aphidius gifuensis</name>
    <name type="common">Parasitoid wasp</name>
    <dbReference type="NCBI Taxonomy" id="684658"/>
    <lineage>
        <taxon>Eukaryota</taxon>
        <taxon>Metazoa</taxon>
        <taxon>Ecdysozoa</taxon>
        <taxon>Arthropoda</taxon>
        <taxon>Hexapoda</taxon>
        <taxon>Insecta</taxon>
        <taxon>Pterygota</taxon>
        <taxon>Neoptera</taxon>
        <taxon>Endopterygota</taxon>
        <taxon>Hymenoptera</taxon>
        <taxon>Apocrita</taxon>
        <taxon>Ichneumonoidea</taxon>
        <taxon>Braconidae</taxon>
        <taxon>Aphidiinae</taxon>
        <taxon>Aphidius</taxon>
    </lineage>
</organism>
<gene>
    <name evidence="2" type="ORF">HCN44_011441</name>
</gene>
<feature type="compositionally biased region" description="Low complexity" evidence="1">
    <location>
        <begin position="32"/>
        <end position="41"/>
    </location>
</feature>
<name>A0A835CSC4_APHGI</name>
<dbReference type="OrthoDB" id="6161911at2759"/>